<proteinExistence type="predicted"/>
<reference evidence="1" key="1">
    <citation type="submission" date="2020-06" db="EMBL/GenBank/DDBJ databases">
        <authorList>
            <person name="Li T."/>
            <person name="Hu X."/>
            <person name="Zhang T."/>
            <person name="Song X."/>
            <person name="Zhang H."/>
            <person name="Dai N."/>
            <person name="Sheng W."/>
            <person name="Hou X."/>
            <person name="Wei L."/>
        </authorList>
    </citation>
    <scope>NUCLEOTIDE SEQUENCE</scope>
    <source>
        <strain evidence="1">G02</strain>
        <tissue evidence="1">Leaf</tissue>
    </source>
</reference>
<protein>
    <submittedName>
        <fullName evidence="1">Uncharacterized protein</fullName>
    </submittedName>
</protein>
<reference evidence="1" key="2">
    <citation type="journal article" date="2024" name="Plant">
        <title>Genomic evolution and insights into agronomic trait innovations of Sesamum species.</title>
        <authorList>
            <person name="Miao H."/>
            <person name="Wang L."/>
            <person name="Qu L."/>
            <person name="Liu H."/>
            <person name="Sun Y."/>
            <person name="Le M."/>
            <person name="Wang Q."/>
            <person name="Wei S."/>
            <person name="Zheng Y."/>
            <person name="Lin W."/>
            <person name="Duan Y."/>
            <person name="Cao H."/>
            <person name="Xiong S."/>
            <person name="Wang X."/>
            <person name="Wei L."/>
            <person name="Li C."/>
            <person name="Ma Q."/>
            <person name="Ju M."/>
            <person name="Zhao R."/>
            <person name="Li G."/>
            <person name="Mu C."/>
            <person name="Tian Q."/>
            <person name="Mei H."/>
            <person name="Zhang T."/>
            <person name="Gao T."/>
            <person name="Zhang H."/>
        </authorList>
    </citation>
    <scope>NUCLEOTIDE SEQUENCE</scope>
    <source>
        <strain evidence="1">G02</strain>
    </source>
</reference>
<gene>
    <name evidence="1" type="ORF">Sradi_0543300</name>
</gene>
<organism evidence="1">
    <name type="scientific">Sesamum radiatum</name>
    <name type="common">Black benniseed</name>
    <dbReference type="NCBI Taxonomy" id="300843"/>
    <lineage>
        <taxon>Eukaryota</taxon>
        <taxon>Viridiplantae</taxon>
        <taxon>Streptophyta</taxon>
        <taxon>Embryophyta</taxon>
        <taxon>Tracheophyta</taxon>
        <taxon>Spermatophyta</taxon>
        <taxon>Magnoliopsida</taxon>
        <taxon>eudicotyledons</taxon>
        <taxon>Gunneridae</taxon>
        <taxon>Pentapetalae</taxon>
        <taxon>asterids</taxon>
        <taxon>lamiids</taxon>
        <taxon>Lamiales</taxon>
        <taxon>Pedaliaceae</taxon>
        <taxon>Sesamum</taxon>
    </lineage>
</organism>
<feature type="non-terminal residue" evidence="1">
    <location>
        <position position="93"/>
    </location>
</feature>
<sequence length="93" mass="10340">VEVKIDCSALNFDNSVETGNWFKIAEDKFITSFTIEAEIFDTGSLYTSNGHANLPSTSVAHLQLTSSVDFYLGFIGYQLKGKLQTPKLWTAEQ</sequence>
<evidence type="ECO:0000313" key="1">
    <source>
        <dbReference type="EMBL" id="KAL0429173.1"/>
    </source>
</evidence>
<name>A0AAW2VIX3_SESRA</name>
<accession>A0AAW2VIX3</accession>
<feature type="non-terminal residue" evidence="1">
    <location>
        <position position="1"/>
    </location>
</feature>
<dbReference type="AlphaFoldDB" id="A0AAW2VIX3"/>
<comment type="caution">
    <text evidence="1">The sequence shown here is derived from an EMBL/GenBank/DDBJ whole genome shotgun (WGS) entry which is preliminary data.</text>
</comment>
<dbReference type="EMBL" id="JACGWJ010000003">
    <property type="protein sequence ID" value="KAL0429173.1"/>
    <property type="molecule type" value="Genomic_DNA"/>
</dbReference>